<keyword evidence="1 3" id="KW-0489">Methyltransferase</keyword>
<dbReference type="EC" id="2.1.1.86" evidence="3"/>
<gene>
    <name evidence="3" type="ORF">SZ63_02060</name>
</gene>
<dbReference type="InterPro" id="IPR023467">
    <property type="entry name" value="MeTrfase_MtrH/MtxH"/>
</dbReference>
<dbReference type="PIRSF" id="PIRSF004960">
    <property type="entry name" value="MtrH_MtxH"/>
    <property type="match status" value="1"/>
</dbReference>
<keyword evidence="4" id="KW-1185">Reference proteome</keyword>
<name>A0A0H1R9F3_9EURY</name>
<evidence type="ECO:0000256" key="1">
    <source>
        <dbReference type="ARBA" id="ARBA00022603"/>
    </source>
</evidence>
<dbReference type="Pfam" id="PF02007">
    <property type="entry name" value="MtrH"/>
    <property type="match status" value="1"/>
</dbReference>
<dbReference type="GO" id="GO:0006730">
    <property type="term" value="P:one-carbon metabolic process"/>
    <property type="evidence" value="ECO:0007669"/>
    <property type="project" value="InterPro"/>
</dbReference>
<reference evidence="3 4" key="1">
    <citation type="journal article" date="2015" name="Int. J. Syst. Evol. Microbiol.">
        <title>Methanoculleus sediminis sp. nov., a methanogen from sediments near a submarine mud volcano.</title>
        <authorList>
            <person name="Chen S.C."/>
            <person name="Chen M.F."/>
            <person name="Lai M.C."/>
            <person name="Weng C.Y."/>
            <person name="Wu S.Y."/>
            <person name="Lin S."/>
            <person name="Yang T.F."/>
            <person name="Chen P.C."/>
        </authorList>
    </citation>
    <scope>NUCLEOTIDE SEQUENCE [LARGE SCALE GENOMIC DNA]</scope>
    <source>
        <strain evidence="3 4">S3Fa</strain>
    </source>
</reference>
<evidence type="ECO:0000313" key="4">
    <source>
        <dbReference type="Proteomes" id="UP000035301"/>
    </source>
</evidence>
<dbReference type="AlphaFoldDB" id="A0A0H1R9F3"/>
<dbReference type="GO" id="GO:0008168">
    <property type="term" value="F:methyltransferase activity"/>
    <property type="evidence" value="ECO:0007669"/>
    <property type="project" value="UniProtKB-KW"/>
</dbReference>
<dbReference type="NCBIfam" id="TIGR01114">
    <property type="entry name" value="mtrH"/>
    <property type="match status" value="1"/>
</dbReference>
<protein>
    <submittedName>
        <fullName evidence="3">Tetrahydromethanopterin S-methyltransferase subunit H</fullName>
        <ecNumber evidence="3">2.1.1.86</ecNumber>
    </submittedName>
</protein>
<accession>A0A0H1R9F3</accession>
<dbReference type="Proteomes" id="UP000035301">
    <property type="component" value="Unassembled WGS sequence"/>
</dbReference>
<dbReference type="RefSeq" id="WP_048180287.1">
    <property type="nucleotide sequence ID" value="NZ_JXOJ01000001.1"/>
</dbReference>
<dbReference type="InterPro" id="IPR028342">
    <property type="entry name" value="MtrH"/>
</dbReference>
<proteinExistence type="predicted"/>
<dbReference type="STRING" id="1550566.SZ63_02060"/>
<organism evidence="3 4">
    <name type="scientific">Methanoculleus sediminis</name>
    <dbReference type="NCBI Taxonomy" id="1550566"/>
    <lineage>
        <taxon>Archaea</taxon>
        <taxon>Methanobacteriati</taxon>
        <taxon>Methanobacteriota</taxon>
        <taxon>Stenosarchaea group</taxon>
        <taxon>Methanomicrobia</taxon>
        <taxon>Methanomicrobiales</taxon>
        <taxon>Methanomicrobiaceae</taxon>
        <taxon>Methanoculleus</taxon>
    </lineage>
</organism>
<keyword evidence="2 3" id="KW-0808">Transferase</keyword>
<dbReference type="OrthoDB" id="18811at2157"/>
<comment type="caution">
    <text evidence="3">The sequence shown here is derived from an EMBL/GenBank/DDBJ whole genome shotgun (WGS) entry which is preliminary data.</text>
</comment>
<sequence length="345" mass="37324">MFKFEKEQTVHDFNGTKIGGQPGEYPTVLGASIFYNKHEVVLDDHTGKIDKAKAEALWNRCQELSDITGIPHFIQMIAEYGEAFDSYIDWFCSIDDKTAFLMDSSAPTALAHACEYVTQAGVADRAIYNSINGSILPENIEALAKSDVNAAIVLAFNPGDPSVSGREKVLVEGGVAGQEMGMLEIAEKCGITRPILDTAATPLGLGSGGSYREILACKAIHGLPTGGAYHNMTVSWTWLKRWKGSKKVPSQQLAGLEGKEGLVEQLTHHYLGGTDGMRQAAWSAPDIGCNMIASTLGADLIMYGPIENVEAMITAQAYTDIVVLEAVRDLGIEPQVDTHPFFRLI</sequence>
<dbReference type="PATRIC" id="fig|1550566.3.peg.433"/>
<dbReference type="GO" id="GO:0032259">
    <property type="term" value="P:methylation"/>
    <property type="evidence" value="ECO:0007669"/>
    <property type="project" value="UniProtKB-KW"/>
</dbReference>
<evidence type="ECO:0000313" key="3">
    <source>
        <dbReference type="EMBL" id="KLK89242.1"/>
    </source>
</evidence>
<dbReference type="EMBL" id="JXOJ01000001">
    <property type="protein sequence ID" value="KLK89242.1"/>
    <property type="molecule type" value="Genomic_DNA"/>
</dbReference>
<evidence type="ECO:0000256" key="2">
    <source>
        <dbReference type="ARBA" id="ARBA00022679"/>
    </source>
</evidence>